<dbReference type="Pfam" id="PF03683">
    <property type="entry name" value="UPF0175"/>
    <property type="match status" value="1"/>
</dbReference>
<keyword evidence="2" id="KW-1185">Reference proteome</keyword>
<dbReference type="KEGG" id="tsy:THSYN_20275"/>
<dbReference type="RefSeq" id="WP_100920748.1">
    <property type="nucleotide sequence ID" value="NZ_CP020370.1"/>
</dbReference>
<dbReference type="OrthoDB" id="5624175at2"/>
<gene>
    <name evidence="1" type="ORF">THSYN_20275</name>
</gene>
<reference evidence="1 2" key="1">
    <citation type="submission" date="2017-03" db="EMBL/GenBank/DDBJ databases">
        <title>Complete genome sequence of Candidatus 'Thiodictyon syntrophicum' sp. nov. strain Cad16T, a photolithoautotroph purple sulfur bacterium isolated from an alpine meromictic lake.</title>
        <authorList>
            <person name="Luedin S.M."/>
            <person name="Pothier J.F."/>
            <person name="Danza F."/>
            <person name="Storelli N."/>
            <person name="Wittwer M."/>
            <person name="Tonolla M."/>
        </authorList>
    </citation>
    <scope>NUCLEOTIDE SEQUENCE [LARGE SCALE GENOMIC DNA]</scope>
    <source>
        <strain evidence="1 2">Cad16T</strain>
    </source>
</reference>
<dbReference type="EMBL" id="CP020370">
    <property type="protein sequence ID" value="AUB83048.1"/>
    <property type="molecule type" value="Genomic_DNA"/>
</dbReference>
<protein>
    <submittedName>
        <fullName evidence="1">Uncharacterized protein</fullName>
    </submittedName>
</protein>
<name>A0A2K8UBT7_9GAMM</name>
<sequence length="109" mass="11818">MQTVGIKALQTNPGVLSKALDSGDYLLITRHGKPIGIAAAFDDSLLDLGFRKWIAVRSFQAGDLSLGQVAQVFEKSKEETMRLLSELGIAIADYDLAEDLETLELLGSH</sequence>
<evidence type="ECO:0000313" key="2">
    <source>
        <dbReference type="Proteomes" id="UP000232638"/>
    </source>
</evidence>
<proteinExistence type="predicted"/>
<dbReference type="InterPro" id="IPR005368">
    <property type="entry name" value="UPF0175"/>
</dbReference>
<accession>A0A2K8UBT7</accession>
<evidence type="ECO:0000313" key="1">
    <source>
        <dbReference type="EMBL" id="AUB83048.1"/>
    </source>
</evidence>
<dbReference type="Proteomes" id="UP000232638">
    <property type="component" value="Chromosome"/>
</dbReference>
<organism evidence="1 2">
    <name type="scientific">Candidatus Thiodictyon syntrophicum</name>
    <dbReference type="NCBI Taxonomy" id="1166950"/>
    <lineage>
        <taxon>Bacteria</taxon>
        <taxon>Pseudomonadati</taxon>
        <taxon>Pseudomonadota</taxon>
        <taxon>Gammaproteobacteria</taxon>
        <taxon>Chromatiales</taxon>
        <taxon>Chromatiaceae</taxon>
        <taxon>Thiodictyon</taxon>
    </lineage>
</organism>
<dbReference type="AlphaFoldDB" id="A0A2K8UBT7"/>